<evidence type="ECO:0000259" key="2">
    <source>
        <dbReference type="Pfam" id="PF02627"/>
    </source>
</evidence>
<evidence type="ECO:0000313" key="3">
    <source>
        <dbReference type="EMBL" id="MCU4717626.1"/>
    </source>
</evidence>
<proteinExistence type="predicted"/>
<dbReference type="AlphaFoldDB" id="A0AAE3IEE7"/>
<keyword evidence="5" id="KW-1185">Reference proteome</keyword>
<dbReference type="RefSeq" id="WP_315908390.1">
    <property type="nucleotide sequence ID" value="NZ_JAOPKC010000004.1"/>
</dbReference>
<evidence type="ECO:0000313" key="6">
    <source>
        <dbReference type="Proteomes" id="UP001209746"/>
    </source>
</evidence>
<evidence type="ECO:0000313" key="5">
    <source>
        <dbReference type="Proteomes" id="UP001208186"/>
    </source>
</evidence>
<dbReference type="Proteomes" id="UP001208186">
    <property type="component" value="Unassembled WGS sequence"/>
</dbReference>
<reference evidence="4" key="1">
    <citation type="submission" date="2023-02" db="EMBL/GenBank/DDBJ databases">
        <title>Enrichment on poylsaccharides allowed isolation of novel metabolic and taxonomic groups of Haloarchaea.</title>
        <authorList>
            <person name="Sorokin D.Y."/>
            <person name="Elcheninov A.G."/>
            <person name="Khizhniak T.V."/>
            <person name="Kolganova T.V."/>
            <person name="Kublanov I.V."/>
        </authorList>
    </citation>
    <scope>NUCLEOTIDE SEQUENCE</scope>
    <source>
        <strain evidence="3 5">HArc-curdl5-1</strain>
        <strain evidence="4">HArc-curdl7</strain>
    </source>
</reference>
<dbReference type="InterPro" id="IPR029032">
    <property type="entry name" value="AhpD-like"/>
</dbReference>
<dbReference type="Gene3D" id="1.20.1290.10">
    <property type="entry name" value="AhpD-like"/>
    <property type="match status" value="1"/>
</dbReference>
<comment type="caution">
    <text evidence="4">The sequence shown here is derived from an EMBL/GenBank/DDBJ whole genome shotgun (WGS) entry which is preliminary data.</text>
</comment>
<name>A0AAE3IEE7_9EURY</name>
<accession>A0AAE3IEE7</accession>
<dbReference type="PANTHER" id="PTHR33930">
    <property type="entry name" value="ALKYL HYDROPEROXIDE REDUCTASE AHPD"/>
    <property type="match status" value="1"/>
</dbReference>
<dbReference type="SUPFAM" id="SSF69118">
    <property type="entry name" value="AhpD-like"/>
    <property type="match status" value="1"/>
</dbReference>
<dbReference type="Proteomes" id="UP001209746">
    <property type="component" value="Unassembled WGS sequence"/>
</dbReference>
<evidence type="ECO:0000313" key="4">
    <source>
        <dbReference type="EMBL" id="MCU4726845.1"/>
    </source>
</evidence>
<feature type="region of interest" description="Disordered" evidence="1">
    <location>
        <begin position="1"/>
        <end position="20"/>
    </location>
</feature>
<dbReference type="Pfam" id="PF02627">
    <property type="entry name" value="CMD"/>
    <property type="match status" value="1"/>
</dbReference>
<dbReference type="EMBL" id="JAOPKD010000005">
    <property type="protein sequence ID" value="MCU4726845.1"/>
    <property type="molecule type" value="Genomic_DNA"/>
</dbReference>
<dbReference type="EMBL" id="JAOPKC010000004">
    <property type="protein sequence ID" value="MCU4717626.1"/>
    <property type="molecule type" value="Genomic_DNA"/>
</dbReference>
<evidence type="ECO:0000256" key="1">
    <source>
        <dbReference type="SAM" id="MobiDB-lite"/>
    </source>
</evidence>
<organism evidence="4 6">
    <name type="scientific">Halapricum hydrolyticum</name>
    <dbReference type="NCBI Taxonomy" id="2979991"/>
    <lineage>
        <taxon>Archaea</taxon>
        <taxon>Methanobacteriati</taxon>
        <taxon>Methanobacteriota</taxon>
        <taxon>Stenosarchaea group</taxon>
        <taxon>Halobacteria</taxon>
        <taxon>Halobacteriales</taxon>
        <taxon>Haloarculaceae</taxon>
        <taxon>Halapricum</taxon>
    </lineage>
</organism>
<sequence>MVDEPASLDDLPDVPNELASEHPEVWERYSDLGRACAEAGPIDGETKRLVKLALAVGAGSEGAVHSHVRRGLEEDVDPEALQHVATLSIPTLGFPTAMAARSWIDDELE</sequence>
<dbReference type="InterPro" id="IPR003779">
    <property type="entry name" value="CMD-like"/>
</dbReference>
<dbReference type="GO" id="GO:0051920">
    <property type="term" value="F:peroxiredoxin activity"/>
    <property type="evidence" value="ECO:0007669"/>
    <property type="project" value="InterPro"/>
</dbReference>
<feature type="compositionally biased region" description="Acidic residues" evidence="1">
    <location>
        <begin position="1"/>
        <end position="12"/>
    </location>
</feature>
<feature type="domain" description="Carboxymuconolactone decarboxylase-like" evidence="2">
    <location>
        <begin position="23"/>
        <end position="105"/>
    </location>
</feature>
<dbReference type="PANTHER" id="PTHR33930:SF2">
    <property type="entry name" value="BLR3452 PROTEIN"/>
    <property type="match status" value="1"/>
</dbReference>
<protein>
    <submittedName>
        <fullName evidence="4">Carboxymuconolactone decarboxylase family protein</fullName>
    </submittedName>
</protein>
<gene>
    <name evidence="4" type="ORF">OB914_07675</name>
    <name evidence="3" type="ORF">OB916_06050</name>
</gene>